<proteinExistence type="predicted"/>
<dbReference type="AlphaFoldDB" id="A0A7S0LGA0"/>
<accession>A0A7S0LGA0</accession>
<reference evidence="1" key="1">
    <citation type="submission" date="2021-01" db="EMBL/GenBank/DDBJ databases">
        <authorList>
            <person name="Corre E."/>
            <person name="Pelletier E."/>
            <person name="Niang G."/>
            <person name="Scheremetjew M."/>
            <person name="Finn R."/>
            <person name="Kale V."/>
            <person name="Holt S."/>
            <person name="Cochrane G."/>
            <person name="Meng A."/>
            <person name="Brown T."/>
            <person name="Cohen L."/>
        </authorList>
    </citation>
    <scope>NUCLEOTIDE SEQUENCE</scope>
    <source>
        <strain evidence="1">PLY182g</strain>
    </source>
</reference>
<protein>
    <submittedName>
        <fullName evidence="1">Uncharacterized protein</fullName>
    </submittedName>
</protein>
<evidence type="ECO:0000313" key="1">
    <source>
        <dbReference type="EMBL" id="CAD8611870.1"/>
    </source>
</evidence>
<dbReference type="EMBL" id="HBEY01032035">
    <property type="protein sequence ID" value="CAD8611870.1"/>
    <property type="molecule type" value="Transcribed_RNA"/>
</dbReference>
<organism evidence="1">
    <name type="scientific">Coccolithus braarudii</name>
    <dbReference type="NCBI Taxonomy" id="221442"/>
    <lineage>
        <taxon>Eukaryota</taxon>
        <taxon>Haptista</taxon>
        <taxon>Haptophyta</taxon>
        <taxon>Prymnesiophyceae</taxon>
        <taxon>Coccolithales</taxon>
        <taxon>Coccolithaceae</taxon>
        <taxon>Coccolithus</taxon>
    </lineage>
</organism>
<gene>
    <name evidence="1" type="ORF">CPEL01642_LOCUS15250</name>
</gene>
<sequence>MSTWCFSPDFMNSRMPGNKFDIDPYDGTPGITWCNFDERLLNLVASAVNKRGDEGGINCTPFPAAGQAINLREAQAAHLRRQKLAYAMLTKYVLDADHLTEMKVNYFQDGIALNQHAARFDDSHKQRFLAPELALGSKNTFVTRMSR</sequence>
<name>A0A7S0LGA0_9EUKA</name>